<organism evidence="1">
    <name type="scientific">Arion vulgaris</name>
    <dbReference type="NCBI Taxonomy" id="1028688"/>
    <lineage>
        <taxon>Eukaryota</taxon>
        <taxon>Metazoa</taxon>
        <taxon>Spiralia</taxon>
        <taxon>Lophotrochozoa</taxon>
        <taxon>Mollusca</taxon>
        <taxon>Gastropoda</taxon>
        <taxon>Heterobranchia</taxon>
        <taxon>Euthyneura</taxon>
        <taxon>Panpulmonata</taxon>
        <taxon>Eupulmonata</taxon>
        <taxon>Stylommatophora</taxon>
        <taxon>Helicina</taxon>
        <taxon>Arionoidea</taxon>
        <taxon>Arionidae</taxon>
        <taxon>Arion</taxon>
    </lineage>
</organism>
<gene>
    <name evidence="1" type="primary">ORF4574</name>
</gene>
<protein>
    <submittedName>
        <fullName evidence="1">Uncharacterized protein</fullName>
    </submittedName>
</protein>
<dbReference type="EMBL" id="HACG01001732">
    <property type="protein sequence ID" value="CEK48597.1"/>
    <property type="molecule type" value="Transcribed_RNA"/>
</dbReference>
<dbReference type="AlphaFoldDB" id="A0A0B6XX16"/>
<accession>A0A0B6XX16</accession>
<sequence>DYSKVDELAFAGKDRRWADRLAMTLDVDEEDNSGSYVSQQPLLVNVERSDVRERLHFLVSVLGPFFESHLLVAKYALNDLTSEQAEDDFLASVGEFARQREKDGLALFSESCAMMSL</sequence>
<feature type="non-terminal residue" evidence="1">
    <location>
        <position position="1"/>
    </location>
</feature>
<name>A0A0B6XX16_9EUPU</name>
<proteinExistence type="predicted"/>
<evidence type="ECO:0000313" key="1">
    <source>
        <dbReference type="EMBL" id="CEK48597.1"/>
    </source>
</evidence>
<reference evidence="1" key="1">
    <citation type="submission" date="2014-12" db="EMBL/GenBank/DDBJ databases">
        <title>Insight into the proteome of Arion vulgaris.</title>
        <authorList>
            <person name="Aradska J."/>
            <person name="Bulat T."/>
            <person name="Smidak R."/>
            <person name="Sarate P."/>
            <person name="Gangsoo J."/>
            <person name="Sialana F."/>
            <person name="Bilban M."/>
            <person name="Lubec G."/>
        </authorList>
    </citation>
    <scope>NUCLEOTIDE SEQUENCE</scope>
    <source>
        <tissue evidence="1">Skin</tissue>
    </source>
</reference>
<feature type="non-terminal residue" evidence="1">
    <location>
        <position position="117"/>
    </location>
</feature>